<keyword evidence="5" id="KW-0238">DNA-binding</keyword>
<feature type="domain" description="SWIM-type" evidence="9">
    <location>
        <begin position="690"/>
        <end position="722"/>
    </location>
</feature>
<dbReference type="PANTHER" id="PTHR31973">
    <property type="entry name" value="POLYPROTEIN, PUTATIVE-RELATED"/>
    <property type="match status" value="1"/>
</dbReference>
<dbReference type="InterPro" id="IPR001207">
    <property type="entry name" value="Transposase_mutator"/>
</dbReference>
<evidence type="ECO:0000256" key="7">
    <source>
        <dbReference type="PROSITE-ProRule" id="PRU00325"/>
    </source>
</evidence>
<accession>A0ABQ5E527</accession>
<organism evidence="10 11">
    <name type="scientific">Tanacetum coccineum</name>
    <dbReference type="NCBI Taxonomy" id="301880"/>
    <lineage>
        <taxon>Eukaryota</taxon>
        <taxon>Viridiplantae</taxon>
        <taxon>Streptophyta</taxon>
        <taxon>Embryophyta</taxon>
        <taxon>Tracheophyta</taxon>
        <taxon>Spermatophyta</taxon>
        <taxon>Magnoliopsida</taxon>
        <taxon>eudicotyledons</taxon>
        <taxon>Gunneridae</taxon>
        <taxon>Pentapetalae</taxon>
        <taxon>asterids</taxon>
        <taxon>campanulids</taxon>
        <taxon>Asterales</taxon>
        <taxon>Asteraceae</taxon>
        <taxon>Asteroideae</taxon>
        <taxon>Anthemideae</taxon>
        <taxon>Anthemidinae</taxon>
        <taxon>Tanacetum</taxon>
    </lineage>
</organism>
<gene>
    <name evidence="10" type="ORF">Tco_0954690</name>
</gene>
<evidence type="ECO:0000313" key="11">
    <source>
        <dbReference type="Proteomes" id="UP001151760"/>
    </source>
</evidence>
<evidence type="ECO:0000256" key="5">
    <source>
        <dbReference type="ARBA" id="ARBA00023125"/>
    </source>
</evidence>
<feature type="compositionally biased region" description="Polar residues" evidence="8">
    <location>
        <begin position="156"/>
        <end position="178"/>
    </location>
</feature>
<dbReference type="PROSITE" id="PS50966">
    <property type="entry name" value="ZF_SWIM"/>
    <property type="match status" value="1"/>
</dbReference>
<name>A0ABQ5E527_9ASTR</name>
<evidence type="ECO:0000256" key="6">
    <source>
        <dbReference type="ARBA" id="ARBA00023172"/>
    </source>
</evidence>
<keyword evidence="2" id="KW-0479">Metal-binding</keyword>
<feature type="region of interest" description="Disordered" evidence="8">
    <location>
        <begin position="815"/>
        <end position="929"/>
    </location>
</feature>
<reference evidence="10" key="2">
    <citation type="submission" date="2022-01" db="EMBL/GenBank/DDBJ databases">
        <authorList>
            <person name="Yamashiro T."/>
            <person name="Shiraishi A."/>
            <person name="Satake H."/>
            <person name="Nakayama K."/>
        </authorList>
    </citation>
    <scope>NUCLEOTIDE SEQUENCE</scope>
</reference>
<dbReference type="InterPro" id="IPR006564">
    <property type="entry name" value="Znf_PMZ"/>
</dbReference>
<keyword evidence="1" id="KW-0815">Transposition</keyword>
<evidence type="ECO:0000259" key="9">
    <source>
        <dbReference type="PROSITE" id="PS50966"/>
    </source>
</evidence>
<evidence type="ECO:0000256" key="4">
    <source>
        <dbReference type="ARBA" id="ARBA00022833"/>
    </source>
</evidence>
<dbReference type="Proteomes" id="UP001151760">
    <property type="component" value="Unassembled WGS sequence"/>
</dbReference>
<feature type="compositionally biased region" description="Low complexity" evidence="8">
    <location>
        <begin position="913"/>
        <end position="929"/>
    </location>
</feature>
<dbReference type="PANTHER" id="PTHR31973:SF189">
    <property type="entry name" value="TRANSPOSASE, MUDR, PLANT, MULE TRANSPOSASE DOMAIN PROTEIN-RELATED"/>
    <property type="match status" value="1"/>
</dbReference>
<evidence type="ECO:0000256" key="1">
    <source>
        <dbReference type="ARBA" id="ARBA00022578"/>
    </source>
</evidence>
<evidence type="ECO:0000256" key="3">
    <source>
        <dbReference type="ARBA" id="ARBA00022771"/>
    </source>
</evidence>
<evidence type="ECO:0000256" key="8">
    <source>
        <dbReference type="SAM" id="MobiDB-lite"/>
    </source>
</evidence>
<protein>
    <submittedName>
        <fullName evidence="10">Multidrug resistance-associated protein 5</fullName>
    </submittedName>
</protein>
<evidence type="ECO:0000313" key="10">
    <source>
        <dbReference type="EMBL" id="GJT45975.1"/>
    </source>
</evidence>
<keyword evidence="4" id="KW-0862">Zinc</keyword>
<comment type="caution">
    <text evidence="10">The sequence shown here is derived from an EMBL/GenBank/DDBJ whole genome shotgun (WGS) entry which is preliminary data.</text>
</comment>
<keyword evidence="3 7" id="KW-0863">Zinc-finger</keyword>
<proteinExistence type="predicted"/>
<dbReference type="PROSITE" id="PS01007">
    <property type="entry name" value="TRANSPOSASE_MUTATOR"/>
    <property type="match status" value="1"/>
</dbReference>
<keyword evidence="11" id="KW-1185">Reference proteome</keyword>
<sequence length="942" mass="106751">MISGIDLHQFDVYNDGYFAHLPLTYVDGVILEIAVSRMPYEQLAEFLEEKCGCYFQGLYYQVPSQDLERGLVRVSDDRSTSYMFDVEETFGRLTLYLDHLDMNLSEYLSQVITYDMDDLVSKKIGPPKMRYLNDFSVDEIVDWAEMEVETEGVEARTSTTEGVEAKNSTTEGVEVRNSTTKDVEARTSTKDKGKEKVSEVASDVVETRRCTVEVDSETEMKANRKTKAKAKDKPDEEMNEPNEENSMPTDNVRGETFEEHDIYMNELLKNLKAADKDGITKDPFISVEKHVERYPMYDETTHWRLRKPKVGEKYTSVAQFKECLTYYALANGFSLCRRRPSRVYDPEKGKQKKQTKYPCASSDDLPKCLWRCYARWMTDEKTFQCISLVDEHTCVRNFNFGALVNYKWIAKIFGNKIRANPDIRLCDIVVLVMKKYKCKVSLNQCTNAKKYALTEYEKSIGEHYFMLRSYGKAILDSNLGSTIKLGVTVNPDGKTYFDSPNQGEILTAIEREDLGCSRGNGLTQMSDQHKGFIEVVKDVMPNAEHRQCARHIYKNFRKQYLSLEYRQLLRAASKSSYPQLFNKIMDKIKSANPNAHKYLMDKNPKTWLRAFFEVDKGCEAIENGFSDCFNSVIVNVRHKPLLTMLEAIRVIVLERMNKLREISRKWNPGFWHVIPAGGNLFEVRSGSKGFTVDEGKRTCSCRMWQLSGLPCVHATKEIFLINKSMYSTVLPSKPRKMPGRPRKKRIRAIGEGVSLTKVSKVGSQGSCSNCKKPRRNKSSCKELVVEQTPKLKGVAGRPRKKQLLDDFENVDVVQRGPVRDEGASKTRRGAGRSRGGASGSIGRGVGGSGGASGLRGRGVVGSRGGAGGSIGKGVSGSKRKHVSTAGTQKRQGKKKVETSAFAKWFGLQDEPEQTQAEPQQTQHELEQTQLKTKWSRLEIKLR</sequence>
<feature type="compositionally biased region" description="Basic and acidic residues" evidence="8">
    <location>
        <begin position="179"/>
        <end position="195"/>
    </location>
</feature>
<evidence type="ECO:0000256" key="2">
    <source>
        <dbReference type="ARBA" id="ARBA00022723"/>
    </source>
</evidence>
<dbReference type="EMBL" id="BQNB010015945">
    <property type="protein sequence ID" value="GJT45975.1"/>
    <property type="molecule type" value="Genomic_DNA"/>
</dbReference>
<dbReference type="Pfam" id="PF04434">
    <property type="entry name" value="SWIM"/>
    <property type="match status" value="1"/>
</dbReference>
<feature type="region of interest" description="Disordered" evidence="8">
    <location>
        <begin position="152"/>
        <end position="195"/>
    </location>
</feature>
<reference evidence="10" key="1">
    <citation type="journal article" date="2022" name="Int. J. Mol. Sci.">
        <title>Draft Genome of Tanacetum Coccineum: Genomic Comparison of Closely Related Tanacetum-Family Plants.</title>
        <authorList>
            <person name="Yamashiro T."/>
            <person name="Shiraishi A."/>
            <person name="Nakayama K."/>
            <person name="Satake H."/>
        </authorList>
    </citation>
    <scope>NUCLEOTIDE SEQUENCE</scope>
</reference>
<dbReference type="SMART" id="SM00575">
    <property type="entry name" value="ZnF_PMZ"/>
    <property type="match status" value="1"/>
</dbReference>
<keyword evidence="6" id="KW-0233">DNA recombination</keyword>
<dbReference type="InterPro" id="IPR007527">
    <property type="entry name" value="Znf_SWIM"/>
</dbReference>
<feature type="region of interest" description="Disordered" evidence="8">
    <location>
        <begin position="215"/>
        <end position="251"/>
    </location>
</feature>
<feature type="compositionally biased region" description="Gly residues" evidence="8">
    <location>
        <begin position="832"/>
        <end position="874"/>
    </location>
</feature>